<gene>
    <name evidence="2" type="ORF">J27TS8_41670</name>
</gene>
<proteinExistence type="predicted"/>
<dbReference type="AlphaFoldDB" id="A0A920BVI3"/>
<keyword evidence="1" id="KW-0812">Transmembrane</keyword>
<sequence>MNIKIAVILCVISFIAIVIDGDFKQWQLGAFFVIVLASFIIYKKRHRSF</sequence>
<keyword evidence="1" id="KW-1133">Transmembrane helix</keyword>
<dbReference type="Proteomes" id="UP000682111">
    <property type="component" value="Unassembled WGS sequence"/>
</dbReference>
<evidence type="ECO:0000313" key="3">
    <source>
        <dbReference type="Proteomes" id="UP000682111"/>
    </source>
</evidence>
<comment type="caution">
    <text evidence="2">The sequence shown here is derived from an EMBL/GenBank/DDBJ whole genome shotgun (WGS) entry which is preliminary data.</text>
</comment>
<keyword evidence="1" id="KW-0472">Membrane</keyword>
<evidence type="ECO:0000313" key="2">
    <source>
        <dbReference type="EMBL" id="GIN64174.1"/>
    </source>
</evidence>
<reference evidence="2" key="1">
    <citation type="submission" date="2021-03" db="EMBL/GenBank/DDBJ databases">
        <title>Antimicrobial resistance genes in bacteria isolated from Japanese honey, and their potential for conferring macrolide and lincosamide resistance in the American foulbrood pathogen Paenibacillus larvae.</title>
        <authorList>
            <person name="Okamoto M."/>
            <person name="Kumagai M."/>
            <person name="Kanamori H."/>
            <person name="Takamatsu D."/>
        </authorList>
    </citation>
    <scope>NUCLEOTIDE SEQUENCE</scope>
    <source>
        <strain evidence="2">J27TS8</strain>
    </source>
</reference>
<feature type="transmembrane region" description="Helical" evidence="1">
    <location>
        <begin position="26"/>
        <end position="42"/>
    </location>
</feature>
<evidence type="ECO:0000256" key="1">
    <source>
        <dbReference type="SAM" id="Phobius"/>
    </source>
</evidence>
<name>A0A920BVI3_9BACI</name>
<protein>
    <submittedName>
        <fullName evidence="2">Uncharacterized protein</fullName>
    </submittedName>
</protein>
<organism evidence="2 3">
    <name type="scientific">Robertmurraya siralis</name>
    <dbReference type="NCBI Taxonomy" id="77777"/>
    <lineage>
        <taxon>Bacteria</taxon>
        <taxon>Bacillati</taxon>
        <taxon>Bacillota</taxon>
        <taxon>Bacilli</taxon>
        <taxon>Bacillales</taxon>
        <taxon>Bacillaceae</taxon>
        <taxon>Robertmurraya</taxon>
    </lineage>
</organism>
<accession>A0A920BVI3</accession>
<keyword evidence="3" id="KW-1185">Reference proteome</keyword>
<dbReference type="EMBL" id="BORC01000011">
    <property type="protein sequence ID" value="GIN64174.1"/>
    <property type="molecule type" value="Genomic_DNA"/>
</dbReference>
<dbReference type="RefSeq" id="WP_170211384.1">
    <property type="nucleotide sequence ID" value="NZ_BORC01000011.1"/>
</dbReference>